<evidence type="ECO:0000256" key="7">
    <source>
        <dbReference type="ARBA" id="ARBA00023002"/>
    </source>
</evidence>
<evidence type="ECO:0000313" key="14">
    <source>
        <dbReference type="EMBL" id="SPO07426.1"/>
    </source>
</evidence>
<protein>
    <submittedName>
        <fullName evidence="14">Related to ferric reductase Fre2p</fullName>
    </submittedName>
</protein>
<keyword evidence="8" id="KW-0406">Ion transport</keyword>
<dbReference type="CDD" id="cd06186">
    <property type="entry name" value="NOX_Duox_like_FAD_NADP"/>
    <property type="match status" value="1"/>
</dbReference>
<evidence type="ECO:0000256" key="5">
    <source>
        <dbReference type="ARBA" id="ARBA00022982"/>
    </source>
</evidence>
<feature type="transmembrane region" description="Helical" evidence="11">
    <location>
        <begin position="292"/>
        <end position="310"/>
    </location>
</feature>
<dbReference type="SUPFAM" id="SSF52343">
    <property type="entry name" value="Ferredoxin reductase-like, C-terminal NADP-linked domain"/>
    <property type="match status" value="1"/>
</dbReference>
<dbReference type="SFLD" id="SFLDS00052">
    <property type="entry name" value="Ferric_Reductase_Domain"/>
    <property type="match status" value="1"/>
</dbReference>
<evidence type="ECO:0000256" key="1">
    <source>
        <dbReference type="ARBA" id="ARBA00004141"/>
    </source>
</evidence>
<feature type="transmembrane region" description="Helical" evidence="11">
    <location>
        <begin position="382"/>
        <end position="405"/>
    </location>
</feature>
<dbReference type="GO" id="GO:0006879">
    <property type="term" value="P:intracellular iron ion homeostasis"/>
    <property type="evidence" value="ECO:0007669"/>
    <property type="project" value="TreeGrafter"/>
</dbReference>
<comment type="similarity">
    <text evidence="2">Belongs to the ferric reductase (FRE) family.</text>
</comment>
<feature type="transmembrane region" description="Helical" evidence="11">
    <location>
        <begin position="331"/>
        <end position="350"/>
    </location>
</feature>
<organism evidence="14 15">
    <name type="scientific">Cephalotrichum gorgonifer</name>
    <dbReference type="NCBI Taxonomy" id="2041049"/>
    <lineage>
        <taxon>Eukaryota</taxon>
        <taxon>Fungi</taxon>
        <taxon>Dikarya</taxon>
        <taxon>Ascomycota</taxon>
        <taxon>Pezizomycotina</taxon>
        <taxon>Sordariomycetes</taxon>
        <taxon>Hypocreomycetidae</taxon>
        <taxon>Microascales</taxon>
        <taxon>Microascaceae</taxon>
        <taxon>Cephalotrichum</taxon>
    </lineage>
</organism>
<evidence type="ECO:0000256" key="6">
    <source>
        <dbReference type="ARBA" id="ARBA00022989"/>
    </source>
</evidence>
<evidence type="ECO:0000256" key="11">
    <source>
        <dbReference type="SAM" id="Phobius"/>
    </source>
</evidence>
<feature type="transmembrane region" description="Helical" evidence="11">
    <location>
        <begin position="252"/>
        <end position="272"/>
    </location>
</feature>
<dbReference type="Pfam" id="PF01794">
    <property type="entry name" value="Ferric_reduct"/>
    <property type="match status" value="1"/>
</dbReference>
<comment type="subcellular location">
    <subcellularLocation>
        <location evidence="1">Membrane</location>
        <topology evidence="1">Multi-pass membrane protein</topology>
    </subcellularLocation>
</comment>
<comment type="caution">
    <text evidence="14">The sequence shown here is derived from an EMBL/GenBank/DDBJ whole genome shotgun (WGS) entry which is preliminary data.</text>
</comment>
<keyword evidence="9 11" id="KW-0472">Membrane</keyword>
<feature type="domain" description="FAD-binding FR-type" evidence="13">
    <location>
        <begin position="418"/>
        <end position="564"/>
    </location>
</feature>
<evidence type="ECO:0000256" key="12">
    <source>
        <dbReference type="SAM" id="SignalP"/>
    </source>
</evidence>
<evidence type="ECO:0000256" key="9">
    <source>
        <dbReference type="ARBA" id="ARBA00023136"/>
    </source>
</evidence>
<dbReference type="GO" id="GO:0005886">
    <property type="term" value="C:plasma membrane"/>
    <property type="evidence" value="ECO:0007669"/>
    <property type="project" value="TreeGrafter"/>
</dbReference>
<reference evidence="14" key="1">
    <citation type="submission" date="2018-03" db="EMBL/GenBank/DDBJ databases">
        <authorList>
            <person name="Guldener U."/>
        </authorList>
    </citation>
    <scope>NUCLEOTIDE SEQUENCE</scope>
</reference>
<keyword evidence="7" id="KW-0560">Oxidoreductase</keyword>
<dbReference type="PANTHER" id="PTHR32361:SF9">
    <property type="entry name" value="FERRIC REDUCTASE TRANSMEMBRANE COMPONENT 3-RELATED"/>
    <property type="match status" value="1"/>
</dbReference>
<keyword evidence="3" id="KW-0813">Transport</keyword>
<dbReference type="InterPro" id="IPR013121">
    <property type="entry name" value="Fe_red_NAD-bd_6"/>
</dbReference>
<dbReference type="InterPro" id="IPR013130">
    <property type="entry name" value="Fe3_Rdtase_TM_dom"/>
</dbReference>
<dbReference type="InterPro" id="IPR017927">
    <property type="entry name" value="FAD-bd_FR_type"/>
</dbReference>
<evidence type="ECO:0000256" key="10">
    <source>
        <dbReference type="ARBA" id="ARBA00023180"/>
    </source>
</evidence>
<dbReference type="InterPro" id="IPR051410">
    <property type="entry name" value="Ferric/Cupric_Reductase"/>
</dbReference>
<dbReference type="GO" id="GO:0006826">
    <property type="term" value="P:iron ion transport"/>
    <property type="evidence" value="ECO:0007669"/>
    <property type="project" value="TreeGrafter"/>
</dbReference>
<keyword evidence="5" id="KW-0249">Electron transport</keyword>
<evidence type="ECO:0000256" key="3">
    <source>
        <dbReference type="ARBA" id="ARBA00022448"/>
    </source>
</evidence>
<dbReference type="GO" id="GO:0000293">
    <property type="term" value="F:ferric-chelate reductase activity"/>
    <property type="evidence" value="ECO:0007669"/>
    <property type="project" value="UniProtKB-ARBA"/>
</dbReference>
<evidence type="ECO:0000256" key="2">
    <source>
        <dbReference type="ARBA" id="ARBA00006278"/>
    </source>
</evidence>
<evidence type="ECO:0000259" key="13">
    <source>
        <dbReference type="PROSITE" id="PS51384"/>
    </source>
</evidence>
<dbReference type="PANTHER" id="PTHR32361">
    <property type="entry name" value="FERRIC/CUPRIC REDUCTASE TRANSMEMBRANE COMPONENT"/>
    <property type="match status" value="1"/>
</dbReference>
<sequence>MPPLPRRSARLLLLHILSLPAALADSIWAGGPCLSACQLALNQVHFADTPVPASFLVRRCGTKLGVKSLFLCAELYCQDEDFVGGLASLNETCRTVDLPLPPLGIIAEYTDEEWEQVRRLEAGEAWGVVFNEPILPVKKFLGVAWDTLDAVDYVGGYHGFYANMMFWYWTAVVLIGVLRHTLHSLTTQSHGTSPRDPPQDPDAETLILKSQPRRRDYPSLYLRRFVTVPATFGYRCLQNVGWCTIPPRVESLTILLFAILNVGFCIHGYMIVDGNLYFGDVSDQLWRYVSDRTGILSWANFPVIFLFGMRNNLLMQLTGWDFGTFNNFHRWIARIATLQAVIHSVGYTVIVLKGIGGLAATIGMCGLLVASVFWLRRNLYEGFLIIHIVLSIIVLITMLLHVSIFGGEYDYPFWICTFIWIADRVLRVSRVLAFNPWFWNTRAELTSSLASNTVRLVVSCPNSVYKPQPGTYYYIYLLSATRFWESHPFTMAYSSRGHDPSEMESVSLLRDSASPPPTDASPPSLTFLIRPYDSFTARLRSLSASKPISPRVLIEGPYGTTHPLDQFPHVLFITGGSGIVTPLAYLSLLNRSPLVRSVRIIWSVREPGFADEVLREDIRDGFRDGKVSMDVFLTRGADGPLDPDGGWPKNVSVVVGRPDVTSEVQAAAQGAAGGRVAVVTCGPAKMADDSRRTVVEMLAAGFHGIEYFQEAFNW</sequence>
<dbReference type="Pfam" id="PF08030">
    <property type="entry name" value="NAD_binding_6"/>
    <property type="match status" value="1"/>
</dbReference>
<evidence type="ECO:0000313" key="15">
    <source>
        <dbReference type="Proteomes" id="UP001187682"/>
    </source>
</evidence>
<feature type="chain" id="PRO_5042291047" evidence="12">
    <location>
        <begin position="25"/>
        <end position="714"/>
    </location>
</feature>
<dbReference type="Gene3D" id="3.40.50.80">
    <property type="entry name" value="Nucleotide-binding domain of ferredoxin-NADP reductase (FNR) module"/>
    <property type="match status" value="1"/>
</dbReference>
<dbReference type="EMBL" id="ONZQ02000020">
    <property type="protein sequence ID" value="SPO07426.1"/>
    <property type="molecule type" value="Genomic_DNA"/>
</dbReference>
<dbReference type="Pfam" id="PF08022">
    <property type="entry name" value="FAD_binding_8"/>
    <property type="match status" value="1"/>
</dbReference>
<dbReference type="SFLD" id="SFLDG01168">
    <property type="entry name" value="Ferric_reductase_subgroup_(FRE"/>
    <property type="match status" value="1"/>
</dbReference>
<gene>
    <name evidence="14" type="ORF">DNG_10120</name>
</gene>
<evidence type="ECO:0000256" key="8">
    <source>
        <dbReference type="ARBA" id="ARBA00023065"/>
    </source>
</evidence>
<feature type="signal peptide" evidence="12">
    <location>
        <begin position="1"/>
        <end position="24"/>
    </location>
</feature>
<feature type="transmembrane region" description="Helical" evidence="11">
    <location>
        <begin position="356"/>
        <end position="375"/>
    </location>
</feature>
<feature type="transmembrane region" description="Helical" evidence="11">
    <location>
        <begin position="160"/>
        <end position="178"/>
    </location>
</feature>
<keyword evidence="10" id="KW-0325">Glycoprotein</keyword>
<dbReference type="AlphaFoldDB" id="A0AAE8T023"/>
<proteinExistence type="inferred from homology"/>
<dbReference type="GO" id="GO:0015677">
    <property type="term" value="P:copper ion import"/>
    <property type="evidence" value="ECO:0007669"/>
    <property type="project" value="TreeGrafter"/>
</dbReference>
<keyword evidence="15" id="KW-1185">Reference proteome</keyword>
<dbReference type="InterPro" id="IPR013112">
    <property type="entry name" value="FAD-bd_8"/>
</dbReference>
<name>A0AAE8T023_9PEZI</name>
<evidence type="ECO:0000256" key="4">
    <source>
        <dbReference type="ARBA" id="ARBA00022692"/>
    </source>
</evidence>
<keyword evidence="6 11" id="KW-1133">Transmembrane helix</keyword>
<keyword evidence="4 11" id="KW-0812">Transmembrane</keyword>
<dbReference type="Proteomes" id="UP001187682">
    <property type="component" value="Unassembled WGS sequence"/>
</dbReference>
<dbReference type="PROSITE" id="PS51384">
    <property type="entry name" value="FAD_FR"/>
    <property type="match status" value="1"/>
</dbReference>
<keyword evidence="12" id="KW-0732">Signal</keyword>
<accession>A0AAE8T023</accession>
<dbReference type="InterPro" id="IPR039261">
    <property type="entry name" value="FNR_nucleotide-bd"/>
</dbReference>